<dbReference type="Proteomes" id="UP000009149">
    <property type="component" value="Chromosome"/>
</dbReference>
<organism evidence="12 13">
    <name type="scientific">Methylacidiphilum infernorum (isolate V4)</name>
    <name type="common">Methylokorus infernorum (strain V4)</name>
    <dbReference type="NCBI Taxonomy" id="481448"/>
    <lineage>
        <taxon>Bacteria</taxon>
        <taxon>Pseudomonadati</taxon>
        <taxon>Verrucomicrobiota</taxon>
        <taxon>Methylacidiphilae</taxon>
        <taxon>Methylacidiphilales</taxon>
        <taxon>Methylacidiphilaceae</taxon>
        <taxon>Methylacidiphilum (ex Ratnadevi et al. 2023)</taxon>
    </lineage>
</organism>
<sequence length="147" mass="16904">MGDNQGHLKLELMEIEVLITEKPLVISPISFPLRGEEGAVIEFWGVARLMERGQQIAGLEYEAYRPMAEKILYEIAEELSKKYPCQKIEIQHRVGTVRVGEPSLFLRIFSKHRMEAFQLAQEYVDRLKAEVPIWKHPLAAAFSSPRP</sequence>
<evidence type="ECO:0000256" key="10">
    <source>
        <dbReference type="ARBA" id="ARBA00032474"/>
    </source>
</evidence>
<evidence type="ECO:0000256" key="5">
    <source>
        <dbReference type="ARBA" id="ARBA00023150"/>
    </source>
</evidence>
<dbReference type="Pfam" id="PF02391">
    <property type="entry name" value="MoaE"/>
    <property type="match status" value="1"/>
</dbReference>
<dbReference type="SUPFAM" id="SSF54690">
    <property type="entry name" value="Molybdopterin synthase subunit MoaE"/>
    <property type="match status" value="1"/>
</dbReference>
<dbReference type="EC" id="2.8.1.12" evidence="3"/>
<dbReference type="InterPro" id="IPR036563">
    <property type="entry name" value="MoaE_sf"/>
</dbReference>
<evidence type="ECO:0000256" key="8">
    <source>
        <dbReference type="ARBA" id="ARBA00030407"/>
    </source>
</evidence>
<comment type="pathway">
    <text evidence="1">Cofactor biosynthesis; molybdopterin biosynthesis.</text>
</comment>
<dbReference type="KEGG" id="min:Minf_1881"/>
<evidence type="ECO:0000256" key="11">
    <source>
        <dbReference type="ARBA" id="ARBA00049878"/>
    </source>
</evidence>
<evidence type="ECO:0000256" key="1">
    <source>
        <dbReference type="ARBA" id="ARBA00005046"/>
    </source>
</evidence>
<evidence type="ECO:0000256" key="3">
    <source>
        <dbReference type="ARBA" id="ARBA00011950"/>
    </source>
</evidence>
<proteinExistence type="inferred from homology"/>
<evidence type="ECO:0000256" key="7">
    <source>
        <dbReference type="ARBA" id="ARBA00029745"/>
    </source>
</evidence>
<evidence type="ECO:0000313" key="13">
    <source>
        <dbReference type="Proteomes" id="UP000009149"/>
    </source>
</evidence>
<dbReference type="HOGENOM" id="CLU_089568_1_2_0"/>
<comment type="catalytic activity">
    <reaction evidence="11">
        <text>2 [molybdopterin-synthase sulfur-carrier protein]-C-terminal-Gly-aminoethanethioate + cyclic pyranopterin phosphate + H2O = molybdopterin + 2 [molybdopterin-synthase sulfur-carrier protein]-C-terminal Gly-Gly + 2 H(+)</text>
        <dbReference type="Rhea" id="RHEA:26333"/>
        <dbReference type="Rhea" id="RHEA-COMP:12202"/>
        <dbReference type="Rhea" id="RHEA-COMP:19907"/>
        <dbReference type="ChEBI" id="CHEBI:15377"/>
        <dbReference type="ChEBI" id="CHEBI:15378"/>
        <dbReference type="ChEBI" id="CHEBI:58698"/>
        <dbReference type="ChEBI" id="CHEBI:59648"/>
        <dbReference type="ChEBI" id="CHEBI:90778"/>
        <dbReference type="ChEBI" id="CHEBI:232372"/>
        <dbReference type="EC" id="2.8.1.12"/>
    </reaction>
</comment>
<protein>
    <recommendedName>
        <fullName evidence="4">Molybdopterin synthase catalytic subunit</fullName>
        <ecNumber evidence="3">2.8.1.12</ecNumber>
    </recommendedName>
    <alternativeName>
        <fullName evidence="9">MPT synthase subunit 2</fullName>
    </alternativeName>
    <alternativeName>
        <fullName evidence="7">Molybdenum cofactor biosynthesis protein E</fullName>
    </alternativeName>
    <alternativeName>
        <fullName evidence="8">Molybdopterin-converting factor large subunit</fullName>
    </alternativeName>
    <alternativeName>
        <fullName evidence="10">Molybdopterin-converting factor subunit 2</fullName>
    </alternativeName>
</protein>
<reference evidence="12 13" key="1">
    <citation type="journal article" date="2008" name="Biol. Direct">
        <title>Complete genome sequence of the extremely acidophilic methanotroph isolate V4, Methylacidiphilum infernorum, a representative of the bacterial phylum Verrucomicrobia.</title>
        <authorList>
            <person name="Hou S."/>
            <person name="Makarova K.S."/>
            <person name="Saw J.H."/>
            <person name="Senin P."/>
            <person name="Ly B.V."/>
            <person name="Zhou Z."/>
            <person name="Ren Y."/>
            <person name="Wang J."/>
            <person name="Galperin M.Y."/>
            <person name="Omelchenko M.V."/>
            <person name="Wolf Y.I."/>
            <person name="Yutin N."/>
            <person name="Koonin E.V."/>
            <person name="Stott M.B."/>
            <person name="Mountain B.W."/>
            <person name="Crowe M.A."/>
            <person name="Smirnova A.V."/>
            <person name="Dunfield P.F."/>
            <person name="Feng L."/>
            <person name="Wang L."/>
            <person name="Alam M."/>
        </authorList>
    </citation>
    <scope>NUCLEOTIDE SEQUENCE [LARGE SCALE GENOMIC DNA]</scope>
    <source>
        <strain evidence="13">Isolate V4</strain>
    </source>
</reference>
<evidence type="ECO:0000256" key="6">
    <source>
        <dbReference type="ARBA" id="ARBA00026066"/>
    </source>
</evidence>
<evidence type="ECO:0000256" key="9">
    <source>
        <dbReference type="ARBA" id="ARBA00030781"/>
    </source>
</evidence>
<dbReference type="Gene3D" id="3.90.1170.40">
    <property type="entry name" value="Molybdopterin biosynthesis MoaE subunit"/>
    <property type="match status" value="1"/>
</dbReference>
<evidence type="ECO:0000256" key="2">
    <source>
        <dbReference type="ARBA" id="ARBA00005426"/>
    </source>
</evidence>
<dbReference type="STRING" id="481448.Minf_1881"/>
<comment type="similarity">
    <text evidence="2">Belongs to the MoaE family.</text>
</comment>
<gene>
    <name evidence="12" type="primary">moaE</name>
    <name evidence="12" type="ordered locus">Minf_1881</name>
</gene>
<dbReference type="GO" id="GO:0006777">
    <property type="term" value="P:Mo-molybdopterin cofactor biosynthetic process"/>
    <property type="evidence" value="ECO:0007669"/>
    <property type="project" value="UniProtKB-KW"/>
</dbReference>
<dbReference type="PANTHER" id="PTHR23404">
    <property type="entry name" value="MOLYBDOPTERIN SYNTHASE RELATED"/>
    <property type="match status" value="1"/>
</dbReference>
<dbReference type="eggNOG" id="COG0314">
    <property type="taxonomic scope" value="Bacteria"/>
</dbReference>
<name>B3DXY3_METI4</name>
<evidence type="ECO:0000313" key="12">
    <source>
        <dbReference type="EMBL" id="ACD83935.1"/>
    </source>
</evidence>
<dbReference type="EMBL" id="CP000975">
    <property type="protein sequence ID" value="ACD83935.1"/>
    <property type="molecule type" value="Genomic_DNA"/>
</dbReference>
<evidence type="ECO:0000256" key="4">
    <source>
        <dbReference type="ARBA" id="ARBA00013858"/>
    </source>
</evidence>
<dbReference type="InterPro" id="IPR003448">
    <property type="entry name" value="Mopterin_biosynth_MoaE"/>
</dbReference>
<comment type="subunit">
    <text evidence="6">Heterotetramer of 2 MoaD subunits and 2 MoaE subunits. Also stable as homodimer. The enzyme changes between these two forms during catalysis.</text>
</comment>
<dbReference type="CDD" id="cd00756">
    <property type="entry name" value="MoaE"/>
    <property type="match status" value="1"/>
</dbReference>
<dbReference type="AlphaFoldDB" id="B3DXY3"/>
<accession>B3DXY3</accession>
<dbReference type="GO" id="GO:0030366">
    <property type="term" value="F:molybdopterin synthase activity"/>
    <property type="evidence" value="ECO:0007669"/>
    <property type="project" value="UniProtKB-EC"/>
</dbReference>
<keyword evidence="5" id="KW-0501">Molybdenum cofactor biosynthesis</keyword>